<dbReference type="Gramene" id="Kaladp0607s0057.1.v1.1">
    <property type="protein sequence ID" value="Kaladp0607s0057.1.v1.1"/>
    <property type="gene ID" value="Kaladp0607s0057.v1.1"/>
</dbReference>
<name>A0A7N0VEL5_KALFE</name>
<accession>A0A7N0VEL5</accession>
<keyword evidence="3" id="KW-1185">Reference proteome</keyword>
<evidence type="ECO:0000313" key="3">
    <source>
        <dbReference type="Proteomes" id="UP000594263"/>
    </source>
</evidence>
<evidence type="ECO:0000313" key="2">
    <source>
        <dbReference type="EnsemblPlants" id="Kaladp0607s0057.1.v1.1"/>
    </source>
</evidence>
<sequence>MDCSFTFSPTTTTSSSSIAAKFSLLPHRPPSPAYSQLTATRQGRRPGHREAASRCELVSSLNTPLEPRSGAGRYLGGVLQNDRKLFGAAVVNELRRLSGDRDAAVARKVASEGSDEAIIHRRIAELKERENQIEVEDIIYMSILNKFSEIKVHLIPQLSRCIYNGRLEICPSKDWELESIYSCEVLELIREHVSGAIGLKANSSVSDSWAITQIQQVQLGQMYVASIFYGYFLKSASTRHLLEQSLSLSNQDAPPHQNAPLLFPERMPLTLENVVQGNVCKLGCEPLSQPSYIQGNQQEKLRCYVMGFDPEMLRRCTRLRSKESMDLVNNHSLALFGSEVTGNSCIETSKAISTSFSSLKRFVLEAVAFGYFLWDAEELVNSVYQLKESTVDLAN</sequence>
<reference evidence="2" key="1">
    <citation type="submission" date="2021-01" db="UniProtKB">
        <authorList>
            <consortium name="EnsemblPlants"/>
        </authorList>
    </citation>
    <scope>IDENTIFICATION</scope>
</reference>
<organism evidence="2 3">
    <name type="scientific">Kalanchoe fedtschenkoi</name>
    <name type="common">Lavender scallops</name>
    <name type="synonym">South American air plant</name>
    <dbReference type="NCBI Taxonomy" id="63787"/>
    <lineage>
        <taxon>Eukaryota</taxon>
        <taxon>Viridiplantae</taxon>
        <taxon>Streptophyta</taxon>
        <taxon>Embryophyta</taxon>
        <taxon>Tracheophyta</taxon>
        <taxon>Spermatophyta</taxon>
        <taxon>Magnoliopsida</taxon>
        <taxon>eudicotyledons</taxon>
        <taxon>Gunneridae</taxon>
        <taxon>Pentapetalae</taxon>
        <taxon>Saxifragales</taxon>
        <taxon>Crassulaceae</taxon>
        <taxon>Kalanchoe</taxon>
    </lineage>
</organism>
<protein>
    <submittedName>
        <fullName evidence="2">Uncharacterized protein</fullName>
    </submittedName>
</protein>
<dbReference type="OMA" id="PASPCWQ"/>
<dbReference type="Pfam" id="PF05542">
    <property type="entry name" value="DUF760"/>
    <property type="match status" value="2"/>
</dbReference>
<dbReference type="PANTHER" id="PTHR31808">
    <property type="entry name" value="EXPRESSED PROTEIN"/>
    <property type="match status" value="1"/>
</dbReference>
<dbReference type="PANTHER" id="PTHR31808:SF9">
    <property type="entry name" value="F21O3.2 PROTEIN"/>
    <property type="match status" value="1"/>
</dbReference>
<evidence type="ECO:0000256" key="1">
    <source>
        <dbReference type="SAM" id="MobiDB-lite"/>
    </source>
</evidence>
<dbReference type="Proteomes" id="UP000594263">
    <property type="component" value="Unplaced"/>
</dbReference>
<dbReference type="InterPro" id="IPR038925">
    <property type="entry name" value="At3g17800-like"/>
</dbReference>
<feature type="region of interest" description="Disordered" evidence="1">
    <location>
        <begin position="27"/>
        <end position="53"/>
    </location>
</feature>
<dbReference type="EnsemblPlants" id="Kaladp0607s0057.1.v1.1">
    <property type="protein sequence ID" value="Kaladp0607s0057.1.v1.1"/>
    <property type="gene ID" value="Kaladp0607s0057.v1.1"/>
</dbReference>
<dbReference type="InterPro" id="IPR008479">
    <property type="entry name" value="DUF760"/>
</dbReference>
<dbReference type="AlphaFoldDB" id="A0A7N0VEL5"/>
<proteinExistence type="predicted"/>